<dbReference type="PANTHER" id="PTHR43427:SF6">
    <property type="entry name" value="CHLORIDE CHANNEL PROTEIN CLC-E"/>
    <property type="match status" value="1"/>
</dbReference>
<evidence type="ECO:0000256" key="5">
    <source>
        <dbReference type="ARBA" id="ARBA00023065"/>
    </source>
</evidence>
<dbReference type="EMBL" id="CP091507">
    <property type="protein sequence ID" value="UOO79701.1"/>
    <property type="molecule type" value="Genomic_DNA"/>
</dbReference>
<name>A0AAE9GVD8_9NEIS</name>
<evidence type="ECO:0000256" key="10">
    <source>
        <dbReference type="SAM" id="Phobius"/>
    </source>
</evidence>
<keyword evidence="6 10" id="KW-0472">Membrane</keyword>
<dbReference type="PANTHER" id="PTHR43427">
    <property type="entry name" value="CHLORIDE CHANNEL PROTEIN CLC-E"/>
    <property type="match status" value="1"/>
</dbReference>
<dbReference type="InterPro" id="IPR001807">
    <property type="entry name" value="ClC"/>
</dbReference>
<organism evidence="12 14">
    <name type="scientific">Uruburuella suis</name>
    <dbReference type="NCBI Taxonomy" id="252130"/>
    <lineage>
        <taxon>Bacteria</taxon>
        <taxon>Pseudomonadati</taxon>
        <taxon>Pseudomonadota</taxon>
        <taxon>Betaproteobacteria</taxon>
        <taxon>Neisseriales</taxon>
        <taxon>Neisseriaceae</taxon>
        <taxon>Uruburuella</taxon>
    </lineage>
</organism>
<evidence type="ECO:0000256" key="6">
    <source>
        <dbReference type="ARBA" id="ARBA00023136"/>
    </source>
</evidence>
<evidence type="ECO:0000256" key="2">
    <source>
        <dbReference type="ARBA" id="ARBA00022448"/>
    </source>
</evidence>
<evidence type="ECO:0000256" key="4">
    <source>
        <dbReference type="ARBA" id="ARBA00022989"/>
    </source>
</evidence>
<evidence type="ECO:0000256" key="7">
    <source>
        <dbReference type="ARBA" id="ARBA00023173"/>
    </source>
</evidence>
<dbReference type="GO" id="GO:0034707">
    <property type="term" value="C:chloride channel complex"/>
    <property type="evidence" value="ECO:0007669"/>
    <property type="project" value="UniProtKB-KW"/>
</dbReference>
<reference evidence="12" key="2">
    <citation type="submission" date="2021-12" db="EMBL/GenBank/DDBJ databases">
        <authorList>
            <person name="Veyrier F.J."/>
        </authorList>
    </citation>
    <scope>NUCLEOTIDE SEQUENCE</scope>
    <source>
        <strain evidence="12">1258/02</strain>
    </source>
</reference>
<feature type="transmembrane region" description="Helical" evidence="10">
    <location>
        <begin position="343"/>
        <end position="364"/>
    </location>
</feature>
<evidence type="ECO:0000256" key="9">
    <source>
        <dbReference type="ARBA" id="ARBA00023303"/>
    </source>
</evidence>
<comment type="subcellular location">
    <subcellularLocation>
        <location evidence="1">Membrane</location>
        <topology evidence="1">Multi-pass membrane protein</topology>
    </subcellularLocation>
</comment>
<evidence type="ECO:0000313" key="14">
    <source>
        <dbReference type="Proteomes" id="UP000829756"/>
    </source>
</evidence>
<keyword evidence="9" id="KW-0407">Ion channel</keyword>
<keyword evidence="4 10" id="KW-1133">Transmembrane helix</keyword>
<feature type="transmembrane region" description="Helical" evidence="10">
    <location>
        <begin position="70"/>
        <end position="87"/>
    </location>
</feature>
<dbReference type="CDD" id="cd01034">
    <property type="entry name" value="EriC_like"/>
    <property type="match status" value="1"/>
</dbReference>
<keyword evidence="3 10" id="KW-0812">Transmembrane</keyword>
<proteinExistence type="predicted"/>
<gene>
    <name evidence="11" type="ORF">EV680_10936</name>
    <name evidence="12" type="ORF">LVJ78_01325</name>
</gene>
<reference evidence="11 13" key="1">
    <citation type="submission" date="2019-03" db="EMBL/GenBank/DDBJ databases">
        <title>Genomic Encyclopedia of Type Strains, Phase IV (KMG-IV): sequencing the most valuable type-strain genomes for metagenomic binning, comparative biology and taxonomic classification.</title>
        <authorList>
            <person name="Goeker M."/>
        </authorList>
    </citation>
    <scope>NUCLEOTIDE SEQUENCE [LARGE SCALE GENOMIC DNA]</scope>
    <source>
        <strain evidence="11 13">DSM 17474</strain>
    </source>
</reference>
<evidence type="ECO:0000313" key="13">
    <source>
        <dbReference type="Proteomes" id="UP000294721"/>
    </source>
</evidence>
<dbReference type="InterPro" id="IPR050368">
    <property type="entry name" value="ClC-type_chloride_channel"/>
</dbReference>
<keyword evidence="5" id="KW-0406">Ion transport</keyword>
<dbReference type="Gene3D" id="1.10.3080.10">
    <property type="entry name" value="Clc chloride channel"/>
    <property type="match status" value="1"/>
</dbReference>
<keyword evidence="8" id="KW-0868">Chloride</keyword>
<evidence type="ECO:0000256" key="1">
    <source>
        <dbReference type="ARBA" id="ARBA00004141"/>
    </source>
</evidence>
<dbReference type="PRINTS" id="PR00762">
    <property type="entry name" value="CLCHANNEL"/>
</dbReference>
<feature type="transmembrane region" description="Helical" evidence="10">
    <location>
        <begin position="249"/>
        <end position="270"/>
    </location>
</feature>
<evidence type="ECO:0000313" key="12">
    <source>
        <dbReference type="EMBL" id="UOO79701.1"/>
    </source>
</evidence>
<feature type="transmembrane region" description="Helical" evidence="10">
    <location>
        <begin position="400"/>
        <end position="424"/>
    </location>
</feature>
<feature type="transmembrane region" description="Helical" evidence="10">
    <location>
        <begin position="290"/>
        <end position="307"/>
    </location>
</feature>
<dbReference type="Proteomes" id="UP000829756">
    <property type="component" value="Chromosome"/>
</dbReference>
<keyword evidence="13" id="KW-1185">Reference proteome</keyword>
<dbReference type="InterPro" id="IPR014743">
    <property type="entry name" value="Cl-channel_core"/>
</dbReference>
<dbReference type="Pfam" id="PF00654">
    <property type="entry name" value="Voltage_CLC"/>
    <property type="match status" value="1"/>
</dbReference>
<evidence type="ECO:0000256" key="8">
    <source>
        <dbReference type="ARBA" id="ARBA00023214"/>
    </source>
</evidence>
<dbReference type="AlphaFoldDB" id="A0AAE9GVD8"/>
<evidence type="ECO:0000313" key="11">
    <source>
        <dbReference type="EMBL" id="TCP06943.1"/>
    </source>
</evidence>
<keyword evidence="7" id="KW-0869">Chloride channel</keyword>
<dbReference type="Proteomes" id="UP000294721">
    <property type="component" value="Unassembled WGS sequence"/>
</dbReference>
<sequence>MKSSFSNAGRRFGRKLAHKLVQTQRLSRKTAAFAFLLAGAALVALTSLVFAKMADWALEQNAHWVQQYPWYAWLALPLGLPLIVWLTRRFAPYTSGSGIPQVLAALSLPYGAQKTRLVQLGQTMLKIPLTFLGMLAGASIGREGPSVQVGAAVMLAWGSWCKKHNLAFKGLQENDLLAAGAAGGLAAAFNAPLAGVVFAIEELGRGVMLRWERQIFIGVLAAGFIQVAVQGNNPYFSGFHGEALPNMLVWVLLCALVCGVAGGLFARFLYKGAVWAAPERWRSWMRRHPLLLAGIIGLLLAAIGTVYQGQTFGTGYHEASGALRRMYEAPPGVALAKWAATVLSYWAGIPGGIFTPALSVGAMIGQQIAQFASLETGANVLVLICMAAFLAAATQSPLTASVIVMEMTGGQNLLFWLLIGAIFASQVSRQFSPKPFYHAAAARFRQRVQEEYAEQAKLARAEKKEQ</sequence>
<keyword evidence="2" id="KW-0813">Transport</keyword>
<protein>
    <submittedName>
        <fullName evidence="12">Chloride channel protein</fullName>
    </submittedName>
    <submittedName>
        <fullName evidence="11">H+/Cl-antiporter ClcA</fullName>
    </submittedName>
</protein>
<dbReference type="KEGG" id="usu:LVJ78_01325"/>
<dbReference type="GO" id="GO:0005254">
    <property type="term" value="F:chloride channel activity"/>
    <property type="evidence" value="ECO:0007669"/>
    <property type="project" value="UniProtKB-KW"/>
</dbReference>
<feature type="transmembrane region" description="Helical" evidence="10">
    <location>
        <begin position="211"/>
        <end position="229"/>
    </location>
</feature>
<feature type="transmembrane region" description="Helical" evidence="10">
    <location>
        <begin position="376"/>
        <end position="394"/>
    </location>
</feature>
<dbReference type="SUPFAM" id="SSF81340">
    <property type="entry name" value="Clc chloride channel"/>
    <property type="match status" value="1"/>
</dbReference>
<dbReference type="RefSeq" id="WP_132953576.1">
    <property type="nucleotide sequence ID" value="NZ_CALJUB010000067.1"/>
</dbReference>
<evidence type="ECO:0000256" key="3">
    <source>
        <dbReference type="ARBA" id="ARBA00022692"/>
    </source>
</evidence>
<dbReference type="EMBL" id="SLXE01000009">
    <property type="protein sequence ID" value="TCP06943.1"/>
    <property type="molecule type" value="Genomic_DNA"/>
</dbReference>
<accession>A0AAE9GVD8</accession>
<reference evidence="12" key="3">
    <citation type="journal article" date="2022" name="Res Sq">
        <title>Evolution of multicellular longitudinally dividing oral cavity symbionts (Neisseriaceae).</title>
        <authorList>
            <person name="Nyongesa S."/>
            <person name="Weber P."/>
            <person name="Bernet E."/>
            <person name="Pullido F."/>
            <person name="Nieckarz M."/>
            <person name="Delaby M."/>
            <person name="Nieves C."/>
            <person name="Viehboeck T."/>
            <person name="Krause N."/>
            <person name="Rivera-Millot A."/>
            <person name="Nakamura A."/>
            <person name="Vischer N."/>
            <person name="VanNieuwenhze M."/>
            <person name="Brun Y."/>
            <person name="Cava F."/>
            <person name="Bulgheresi S."/>
            <person name="Veyrier F."/>
        </authorList>
    </citation>
    <scope>NUCLEOTIDE SEQUENCE</scope>
    <source>
        <strain evidence="12">1258/02</strain>
    </source>
</reference>